<dbReference type="InterPro" id="IPR033431">
    <property type="entry name" value="DUF5126"/>
</dbReference>
<feature type="signal peptide" evidence="1">
    <location>
        <begin position="1"/>
        <end position="30"/>
    </location>
</feature>
<keyword evidence="6" id="KW-1185">Reference proteome</keyword>
<dbReference type="Proteomes" id="UP000435036">
    <property type="component" value="Unassembled WGS sequence"/>
</dbReference>
<feature type="chain" id="PRO_5026808470" evidence="1">
    <location>
        <begin position="31"/>
        <end position="402"/>
    </location>
</feature>
<feature type="domain" description="DUF5126" evidence="4">
    <location>
        <begin position="127"/>
        <end position="229"/>
    </location>
</feature>
<evidence type="ECO:0000259" key="3">
    <source>
        <dbReference type="Pfam" id="PF16391"/>
    </source>
</evidence>
<proteinExistence type="predicted"/>
<dbReference type="Pfam" id="PF17166">
    <property type="entry name" value="DUF5126"/>
    <property type="match status" value="1"/>
</dbReference>
<evidence type="ECO:0000313" key="6">
    <source>
        <dbReference type="Proteomes" id="UP000435036"/>
    </source>
</evidence>
<dbReference type="AlphaFoldDB" id="A0A6N8L0I8"/>
<dbReference type="InterPro" id="IPR032164">
    <property type="entry name" value="DUF5000"/>
</dbReference>
<evidence type="ECO:0000256" key="1">
    <source>
        <dbReference type="SAM" id="SignalP"/>
    </source>
</evidence>
<dbReference type="InterPro" id="IPR032527">
    <property type="entry name" value="DUF4959"/>
</dbReference>
<organism evidence="5 6">
    <name type="scientific">Sphingobacterium humi</name>
    <dbReference type="NCBI Taxonomy" id="1796905"/>
    <lineage>
        <taxon>Bacteria</taxon>
        <taxon>Pseudomonadati</taxon>
        <taxon>Bacteroidota</taxon>
        <taxon>Sphingobacteriia</taxon>
        <taxon>Sphingobacteriales</taxon>
        <taxon>Sphingobacteriaceae</taxon>
        <taxon>Sphingobacterium</taxon>
    </lineage>
</organism>
<dbReference type="EMBL" id="WSQA01000011">
    <property type="protein sequence ID" value="MVZ63255.1"/>
    <property type="molecule type" value="Genomic_DNA"/>
</dbReference>
<dbReference type="PROSITE" id="PS51257">
    <property type="entry name" value="PROKAR_LIPOPROTEIN"/>
    <property type="match status" value="1"/>
</dbReference>
<reference evidence="5 6" key="1">
    <citation type="submission" date="2019-12" db="EMBL/GenBank/DDBJ databases">
        <authorList>
            <person name="Dong K."/>
        </authorList>
    </citation>
    <scope>NUCLEOTIDE SEQUENCE [LARGE SCALE GENOMIC DNA]</scope>
    <source>
        <strain evidence="5 6">JCM 31225</strain>
    </source>
</reference>
<name>A0A6N8L0I8_9SPHI</name>
<protein>
    <submittedName>
        <fullName evidence="5">DUF5126 domain-containing protein</fullName>
    </submittedName>
</protein>
<dbReference type="Pfam" id="PF16391">
    <property type="entry name" value="DUF5000"/>
    <property type="match status" value="1"/>
</dbReference>
<evidence type="ECO:0000313" key="5">
    <source>
        <dbReference type="EMBL" id="MVZ63255.1"/>
    </source>
</evidence>
<feature type="domain" description="DUF5000" evidence="3">
    <location>
        <begin position="254"/>
        <end position="398"/>
    </location>
</feature>
<accession>A0A6N8L0I8</accession>
<dbReference type="InterPro" id="IPR008979">
    <property type="entry name" value="Galactose-bd-like_sf"/>
</dbReference>
<keyword evidence="1" id="KW-0732">Signal</keyword>
<gene>
    <name evidence="5" type="ORF">GQF63_14580</name>
</gene>
<dbReference type="Pfam" id="PF16323">
    <property type="entry name" value="DUF4959"/>
    <property type="match status" value="1"/>
</dbReference>
<dbReference type="SUPFAM" id="SSF49785">
    <property type="entry name" value="Galactose-binding domain-like"/>
    <property type="match status" value="1"/>
</dbReference>
<evidence type="ECO:0000259" key="4">
    <source>
        <dbReference type="Pfam" id="PF17166"/>
    </source>
</evidence>
<evidence type="ECO:0000259" key="2">
    <source>
        <dbReference type="Pfam" id="PF16323"/>
    </source>
</evidence>
<dbReference type="Gene3D" id="2.60.120.260">
    <property type="entry name" value="Galactose-binding domain-like"/>
    <property type="match status" value="1"/>
</dbReference>
<sequence>MVNLKAMKRYYLLYMLIAVLFCGCQELQHAPLEDISGNPPKPTVTKVENLNGGAKISFSIPNDPTILYVSAVFQSKKGTDREIKSSVFKNYIELAGFGDTAQYQVKLYTVNKSEVKSEPASVTIKPLTPPVDHVFKSLDIKEDFGGINAKFSNEEQKGIVFYTMYKDEEGKWVQYDRLFSSAKWRDYSVRGLLPNPTDFAFYFKDEWGNYSDTLFKNITPLYEEMLQKKLWKAYPLPTDTYTVQGGWGPISNIWDGNYVALAKLYYQATSGASMPNWFTIDLGKKSKFSRLVVFQAPTERPAYAYNYGTPRTYEIWGSNNPSPNGSYDGWDLILQCESIKPSGSPVGERTPEDSAYALAGENYNFAPETGAYRYIRFKTIRSWTGAQNLMLTQIDLFGQPME</sequence>
<comment type="caution">
    <text evidence="5">The sequence shown here is derived from an EMBL/GenBank/DDBJ whole genome shotgun (WGS) entry which is preliminary data.</text>
</comment>
<feature type="domain" description="DUF4959" evidence="2">
    <location>
        <begin position="23"/>
        <end position="126"/>
    </location>
</feature>